<feature type="region of interest" description="Disordered" evidence="1">
    <location>
        <begin position="150"/>
        <end position="201"/>
    </location>
</feature>
<dbReference type="AlphaFoldDB" id="A0A8H7P0P3"/>
<proteinExistence type="predicted"/>
<feature type="compositionally biased region" description="Basic and acidic residues" evidence="1">
    <location>
        <begin position="187"/>
        <end position="201"/>
    </location>
</feature>
<evidence type="ECO:0000313" key="3">
    <source>
        <dbReference type="Proteomes" id="UP000639403"/>
    </source>
</evidence>
<protein>
    <recommendedName>
        <fullName evidence="4">Extracellular mutant protein 11 C-terminal domain-containing protein</fullName>
    </recommendedName>
</protein>
<gene>
    <name evidence="2" type="ORF">IEO21_06061</name>
</gene>
<feature type="compositionally biased region" description="Polar residues" evidence="1">
    <location>
        <begin position="19"/>
        <end position="28"/>
    </location>
</feature>
<organism evidence="2 3">
    <name type="scientific">Rhodonia placenta</name>
    <dbReference type="NCBI Taxonomy" id="104341"/>
    <lineage>
        <taxon>Eukaryota</taxon>
        <taxon>Fungi</taxon>
        <taxon>Dikarya</taxon>
        <taxon>Basidiomycota</taxon>
        <taxon>Agaricomycotina</taxon>
        <taxon>Agaricomycetes</taxon>
        <taxon>Polyporales</taxon>
        <taxon>Adustoporiaceae</taxon>
        <taxon>Rhodonia</taxon>
    </lineage>
</organism>
<feature type="region of interest" description="Disordered" evidence="1">
    <location>
        <begin position="318"/>
        <end position="337"/>
    </location>
</feature>
<evidence type="ECO:0000256" key="1">
    <source>
        <dbReference type="SAM" id="MobiDB-lite"/>
    </source>
</evidence>
<reference evidence="2" key="2">
    <citation type="journal article" name="Front. Microbiol.">
        <title>Degradative Capacity of Two Strains of Rhodonia placenta: From Phenotype to Genotype.</title>
        <authorList>
            <person name="Kolle M."/>
            <person name="Horta M.A.C."/>
            <person name="Nowrousian M."/>
            <person name="Ohm R.A."/>
            <person name="Benz J.P."/>
            <person name="Pilgard A."/>
        </authorList>
    </citation>
    <scope>NUCLEOTIDE SEQUENCE</scope>
    <source>
        <strain evidence="2">FPRL280</strain>
    </source>
</reference>
<evidence type="ECO:0000313" key="2">
    <source>
        <dbReference type="EMBL" id="KAF9812674.1"/>
    </source>
</evidence>
<evidence type="ECO:0008006" key="4">
    <source>
        <dbReference type="Google" id="ProtNLM"/>
    </source>
</evidence>
<feature type="compositionally biased region" description="Polar residues" evidence="1">
    <location>
        <begin position="171"/>
        <end position="186"/>
    </location>
</feature>
<name>A0A8H7P0P3_9APHY</name>
<feature type="region of interest" description="Disordered" evidence="1">
    <location>
        <begin position="19"/>
        <end position="138"/>
    </location>
</feature>
<accession>A0A8H7P0P3</accession>
<comment type="caution">
    <text evidence="2">The sequence shown here is derived from an EMBL/GenBank/DDBJ whole genome shotgun (WGS) entry which is preliminary data.</text>
</comment>
<sequence>MNGFKAPSLPVPSKLQTLTSADDLSSNKAHIPISAVPPPSDMPHGRGLTQDDDAEMLVYPAAFHPSAMQHRVRTASHPSLEKITEEDEMERPRTSSGRRKSVPSDFDELEGDGPTGNTAFVERGDGYGEQGLRRSAKRVHCVEEDEDIDYGGNAKRYKGDRLPQEPPPSYSRHSTPASHYLPTSQGAHDDDHDYRRTESHYEDTFPSQAQAGVDGLAQPAHAFRKLLGQDLNLYMDAHLNAYDEAKKKWSECSIDEWRAGADELMTGFAKMLDFVKEHMTTKLTLYASLHSSVSAHRAILADRDQTLKEARESLVREGGNVVGGNIETQKDDRTGGD</sequence>
<dbReference type="EMBL" id="JADOXO010000126">
    <property type="protein sequence ID" value="KAF9812674.1"/>
    <property type="molecule type" value="Genomic_DNA"/>
</dbReference>
<reference evidence="2" key="1">
    <citation type="submission" date="2020-11" db="EMBL/GenBank/DDBJ databases">
        <authorList>
            <person name="Koelle M."/>
            <person name="Horta M.A.C."/>
            <person name="Nowrousian M."/>
            <person name="Ohm R.A."/>
            <person name="Benz P."/>
            <person name="Pilgard A."/>
        </authorList>
    </citation>
    <scope>NUCLEOTIDE SEQUENCE</scope>
    <source>
        <strain evidence="2">FPRL280</strain>
    </source>
</reference>
<dbReference type="Proteomes" id="UP000639403">
    <property type="component" value="Unassembled WGS sequence"/>
</dbReference>
<feature type="compositionally biased region" description="Basic and acidic residues" evidence="1">
    <location>
        <begin position="328"/>
        <end position="337"/>
    </location>
</feature>